<name>A0A7T8QVN4_CALRO</name>
<proteinExistence type="predicted"/>
<dbReference type="EMBL" id="CP045890">
    <property type="protein sequence ID" value="QQP56763.1"/>
    <property type="molecule type" value="Genomic_DNA"/>
</dbReference>
<dbReference type="Proteomes" id="UP000595437">
    <property type="component" value="Chromosome 1"/>
</dbReference>
<gene>
    <name evidence="1" type="ORF">FKW44_001527</name>
</gene>
<keyword evidence="2" id="KW-1185">Reference proteome</keyword>
<evidence type="ECO:0000313" key="1">
    <source>
        <dbReference type="EMBL" id="QQP56763.1"/>
    </source>
</evidence>
<dbReference type="AlphaFoldDB" id="A0A7T8QVN4"/>
<accession>A0A7T8QVN4</accession>
<reference evidence="2" key="1">
    <citation type="submission" date="2021-01" db="EMBL/GenBank/DDBJ databases">
        <title>Caligus Genome Assembly.</title>
        <authorList>
            <person name="Gallardo-Escarate C."/>
        </authorList>
    </citation>
    <scope>NUCLEOTIDE SEQUENCE [LARGE SCALE GENOMIC DNA]</scope>
</reference>
<protein>
    <submittedName>
        <fullName evidence="1">Uncharacterized protein</fullName>
    </submittedName>
</protein>
<organism evidence="1 2">
    <name type="scientific">Caligus rogercresseyi</name>
    <name type="common">Sea louse</name>
    <dbReference type="NCBI Taxonomy" id="217165"/>
    <lineage>
        <taxon>Eukaryota</taxon>
        <taxon>Metazoa</taxon>
        <taxon>Ecdysozoa</taxon>
        <taxon>Arthropoda</taxon>
        <taxon>Crustacea</taxon>
        <taxon>Multicrustacea</taxon>
        <taxon>Hexanauplia</taxon>
        <taxon>Copepoda</taxon>
        <taxon>Siphonostomatoida</taxon>
        <taxon>Caligidae</taxon>
        <taxon>Caligus</taxon>
    </lineage>
</organism>
<evidence type="ECO:0000313" key="2">
    <source>
        <dbReference type="Proteomes" id="UP000595437"/>
    </source>
</evidence>
<sequence length="77" mass="8608">MFWSKEFWPPAALSSTSATTTCGRLERDITSVLTNTVDSLKLPSSGSGHWSREQVAHAVGRFRHCVEAVDCERRKLD</sequence>
<dbReference type="OrthoDB" id="8194107at2759"/>